<evidence type="ECO:0000256" key="4">
    <source>
        <dbReference type="ARBA" id="ARBA00011738"/>
    </source>
</evidence>
<dbReference type="PANTHER" id="PTHR46417">
    <property type="entry name" value="TRNA (GUANINE-N(1)-)-METHYLTRANSFERASE"/>
    <property type="match status" value="1"/>
</dbReference>
<comment type="catalytic activity">
    <reaction evidence="14 15 17">
        <text>guanosine(37) in tRNA + S-adenosyl-L-methionine = N(1)-methylguanosine(37) in tRNA + S-adenosyl-L-homocysteine + H(+)</text>
        <dbReference type="Rhea" id="RHEA:36899"/>
        <dbReference type="Rhea" id="RHEA-COMP:10145"/>
        <dbReference type="Rhea" id="RHEA-COMP:10147"/>
        <dbReference type="ChEBI" id="CHEBI:15378"/>
        <dbReference type="ChEBI" id="CHEBI:57856"/>
        <dbReference type="ChEBI" id="CHEBI:59789"/>
        <dbReference type="ChEBI" id="CHEBI:73542"/>
        <dbReference type="ChEBI" id="CHEBI:74269"/>
        <dbReference type="EC" id="2.1.1.228"/>
    </reaction>
</comment>
<feature type="binding site" evidence="15 16">
    <location>
        <position position="113"/>
    </location>
    <ligand>
        <name>S-adenosyl-L-methionine</name>
        <dbReference type="ChEBI" id="CHEBI:59789"/>
    </ligand>
</feature>
<dbReference type="SUPFAM" id="SSF75217">
    <property type="entry name" value="alpha/beta knot"/>
    <property type="match status" value="1"/>
</dbReference>
<sequence>MTFELITLFPDFFETPLQTSLLKKALDKNLVKINTYNLRDWGVGKNKQVDDRPFGGGPGMVLKPDVLASCLRAIVSKTKDVPYVIVLDPAGTKYTQERALQLSRKDRLILICGHYEGIDERFKKIYADEEISIGDYILSGGETAALVLIDTITRLVPGFLGKEESSIRESFSKVPVDGKQTPLLDYPVYTRPEDFEERKVPKVLLSGNHKKIDLWRKNKAIEKTAKERPDLLR</sequence>
<dbReference type="InterPro" id="IPR029028">
    <property type="entry name" value="Alpha/beta_knot_MTases"/>
</dbReference>
<organism evidence="19 20">
    <name type="scientific">Candidatus Woykebacteria bacterium RBG_13_40_15</name>
    <dbReference type="NCBI Taxonomy" id="1802593"/>
    <lineage>
        <taxon>Bacteria</taxon>
        <taxon>Candidatus Woykeibacteriota</taxon>
    </lineage>
</organism>
<dbReference type="GO" id="GO:0052906">
    <property type="term" value="F:tRNA (guanine(37)-N1)-methyltransferase activity"/>
    <property type="evidence" value="ECO:0007669"/>
    <property type="project" value="UniProtKB-UniRule"/>
</dbReference>
<evidence type="ECO:0000256" key="15">
    <source>
        <dbReference type="HAMAP-Rule" id="MF_00605"/>
    </source>
</evidence>
<comment type="function">
    <text evidence="1 15 17">Specifically methylates guanosine-37 in various tRNAs.</text>
</comment>
<dbReference type="InterPro" id="IPR016009">
    <property type="entry name" value="tRNA_MeTrfase_TRMD/TRM10"/>
</dbReference>
<dbReference type="EMBL" id="MHCP01000025">
    <property type="protein sequence ID" value="OGY23519.1"/>
    <property type="molecule type" value="Genomic_DNA"/>
</dbReference>
<evidence type="ECO:0000313" key="20">
    <source>
        <dbReference type="Proteomes" id="UP000176631"/>
    </source>
</evidence>
<dbReference type="InterPro" id="IPR002649">
    <property type="entry name" value="tRNA_m1G_MeTrfase_TrmD"/>
</dbReference>
<dbReference type="AlphaFoldDB" id="A0A1G1W773"/>
<protein>
    <recommendedName>
        <fullName evidence="6 15">tRNA (guanine-N(1)-)-methyltransferase</fullName>
        <ecNumber evidence="5 15">2.1.1.228</ecNumber>
    </recommendedName>
    <alternativeName>
        <fullName evidence="12 15">M1G-methyltransferase</fullName>
    </alternativeName>
    <alternativeName>
        <fullName evidence="13 15">tRNA [GM37] methyltransferase</fullName>
    </alternativeName>
</protein>
<evidence type="ECO:0000256" key="10">
    <source>
        <dbReference type="ARBA" id="ARBA00022691"/>
    </source>
</evidence>
<keyword evidence="7 15" id="KW-0963">Cytoplasm</keyword>
<comment type="similarity">
    <text evidence="3 15 17">Belongs to the RNA methyltransferase TrmD family.</text>
</comment>
<evidence type="ECO:0000256" key="11">
    <source>
        <dbReference type="ARBA" id="ARBA00022694"/>
    </source>
</evidence>
<evidence type="ECO:0000259" key="18">
    <source>
        <dbReference type="Pfam" id="PF01746"/>
    </source>
</evidence>
<dbReference type="STRING" id="1802593.A2172_04310"/>
<keyword evidence="8 15" id="KW-0489">Methyltransferase</keyword>
<dbReference type="GO" id="GO:0005829">
    <property type="term" value="C:cytosol"/>
    <property type="evidence" value="ECO:0007669"/>
    <property type="project" value="TreeGrafter"/>
</dbReference>
<reference evidence="19 20" key="1">
    <citation type="journal article" date="2016" name="Nat. Commun.">
        <title>Thousands of microbial genomes shed light on interconnected biogeochemical processes in an aquifer system.</title>
        <authorList>
            <person name="Anantharaman K."/>
            <person name="Brown C.T."/>
            <person name="Hug L.A."/>
            <person name="Sharon I."/>
            <person name="Castelle C.J."/>
            <person name="Probst A.J."/>
            <person name="Thomas B.C."/>
            <person name="Singh A."/>
            <person name="Wilkins M.J."/>
            <person name="Karaoz U."/>
            <person name="Brodie E.L."/>
            <person name="Williams K.H."/>
            <person name="Hubbard S.S."/>
            <person name="Banfield J.F."/>
        </authorList>
    </citation>
    <scope>NUCLEOTIDE SEQUENCE [LARGE SCALE GENOMIC DNA]</scope>
</reference>
<evidence type="ECO:0000256" key="8">
    <source>
        <dbReference type="ARBA" id="ARBA00022603"/>
    </source>
</evidence>
<comment type="caution">
    <text evidence="19">The sequence shown here is derived from an EMBL/GenBank/DDBJ whole genome shotgun (WGS) entry which is preliminary data.</text>
</comment>
<dbReference type="GO" id="GO:0002939">
    <property type="term" value="P:tRNA N1-guanine methylation"/>
    <property type="evidence" value="ECO:0007669"/>
    <property type="project" value="TreeGrafter"/>
</dbReference>
<evidence type="ECO:0000256" key="14">
    <source>
        <dbReference type="ARBA" id="ARBA00047783"/>
    </source>
</evidence>
<evidence type="ECO:0000256" key="17">
    <source>
        <dbReference type="RuleBase" id="RU003464"/>
    </source>
</evidence>
<proteinExistence type="inferred from homology"/>
<dbReference type="Pfam" id="PF01746">
    <property type="entry name" value="tRNA_m1G_MT"/>
    <property type="match status" value="1"/>
</dbReference>
<evidence type="ECO:0000256" key="3">
    <source>
        <dbReference type="ARBA" id="ARBA00007630"/>
    </source>
</evidence>
<evidence type="ECO:0000256" key="1">
    <source>
        <dbReference type="ARBA" id="ARBA00002634"/>
    </source>
</evidence>
<dbReference type="PANTHER" id="PTHR46417:SF1">
    <property type="entry name" value="TRNA (GUANINE-N(1)-)-METHYLTRANSFERASE"/>
    <property type="match status" value="1"/>
</dbReference>
<evidence type="ECO:0000256" key="6">
    <source>
        <dbReference type="ARBA" id="ARBA00014679"/>
    </source>
</evidence>
<accession>A0A1G1W773</accession>
<dbReference type="CDD" id="cd18080">
    <property type="entry name" value="TrmD-like"/>
    <property type="match status" value="1"/>
</dbReference>
<evidence type="ECO:0000256" key="2">
    <source>
        <dbReference type="ARBA" id="ARBA00004496"/>
    </source>
</evidence>
<feature type="binding site" evidence="15 16">
    <location>
        <begin position="133"/>
        <end position="138"/>
    </location>
    <ligand>
        <name>S-adenosyl-L-methionine</name>
        <dbReference type="ChEBI" id="CHEBI:59789"/>
    </ligand>
</feature>
<feature type="domain" description="tRNA methyltransferase TRMD/TRM10-type" evidence="18">
    <location>
        <begin position="1"/>
        <end position="232"/>
    </location>
</feature>
<name>A0A1G1W773_9BACT</name>
<dbReference type="FunFam" id="3.40.1280.10:FF:000001">
    <property type="entry name" value="tRNA (guanine-N(1)-)-methyltransferase"/>
    <property type="match status" value="1"/>
</dbReference>
<dbReference type="Gene3D" id="1.10.1270.20">
    <property type="entry name" value="tRNA(m1g37)methyltransferase, domain 2"/>
    <property type="match status" value="1"/>
</dbReference>
<evidence type="ECO:0000256" key="9">
    <source>
        <dbReference type="ARBA" id="ARBA00022679"/>
    </source>
</evidence>
<dbReference type="NCBIfam" id="NF000648">
    <property type="entry name" value="PRK00026.1"/>
    <property type="match status" value="1"/>
</dbReference>
<keyword evidence="9 15" id="KW-0808">Transferase</keyword>
<evidence type="ECO:0000256" key="13">
    <source>
        <dbReference type="ARBA" id="ARBA00033392"/>
    </source>
</evidence>
<keyword evidence="10 15" id="KW-0949">S-adenosyl-L-methionine</keyword>
<dbReference type="Gene3D" id="3.40.1280.10">
    <property type="match status" value="1"/>
</dbReference>
<dbReference type="InterPro" id="IPR023148">
    <property type="entry name" value="tRNA_m1G_MeTrfase_C_sf"/>
</dbReference>
<evidence type="ECO:0000256" key="12">
    <source>
        <dbReference type="ARBA" id="ARBA00029736"/>
    </source>
</evidence>
<comment type="subunit">
    <text evidence="4 15 17">Homodimer.</text>
</comment>
<dbReference type="NCBIfam" id="TIGR00088">
    <property type="entry name" value="trmD"/>
    <property type="match status" value="1"/>
</dbReference>
<evidence type="ECO:0000256" key="7">
    <source>
        <dbReference type="ARBA" id="ARBA00022490"/>
    </source>
</evidence>
<evidence type="ECO:0000256" key="5">
    <source>
        <dbReference type="ARBA" id="ARBA00012807"/>
    </source>
</evidence>
<comment type="subcellular location">
    <subcellularLocation>
        <location evidence="2 15 17">Cytoplasm</location>
    </subcellularLocation>
</comment>
<evidence type="ECO:0000256" key="16">
    <source>
        <dbReference type="PIRSR" id="PIRSR000386-1"/>
    </source>
</evidence>
<dbReference type="EC" id="2.1.1.228" evidence="5 15"/>
<dbReference type="PIRSF" id="PIRSF000386">
    <property type="entry name" value="tRNA_mtase"/>
    <property type="match status" value="1"/>
</dbReference>
<evidence type="ECO:0000313" key="19">
    <source>
        <dbReference type="EMBL" id="OGY23519.1"/>
    </source>
</evidence>
<keyword evidence="11 15" id="KW-0819">tRNA processing</keyword>
<dbReference type="Proteomes" id="UP000176631">
    <property type="component" value="Unassembled WGS sequence"/>
</dbReference>
<gene>
    <name evidence="15" type="primary">trmD</name>
    <name evidence="19" type="ORF">A2172_04310</name>
</gene>
<dbReference type="InterPro" id="IPR029026">
    <property type="entry name" value="tRNA_m1G_MTases_N"/>
</dbReference>
<dbReference type="HAMAP" id="MF_00605">
    <property type="entry name" value="TrmD"/>
    <property type="match status" value="1"/>
</dbReference>